<dbReference type="InterPro" id="IPR006659">
    <property type="entry name" value="Arsenate_reductase"/>
</dbReference>
<dbReference type="InterPro" id="IPR036249">
    <property type="entry name" value="Thioredoxin-like_sf"/>
</dbReference>
<protein>
    <recommendedName>
        <fullName evidence="4">Arsenate reductase</fullName>
        <ecNumber evidence="4">1.20.4.1</ecNumber>
    </recommendedName>
</protein>
<evidence type="ECO:0000256" key="2">
    <source>
        <dbReference type="ARBA" id="ARBA00023002"/>
    </source>
</evidence>
<dbReference type="PANTHER" id="PTHR30041">
    <property type="entry name" value="ARSENATE REDUCTASE"/>
    <property type="match status" value="1"/>
</dbReference>
<organism evidence="5 6">
    <name type="scientific">Zoogloea oryzae</name>
    <dbReference type="NCBI Taxonomy" id="310767"/>
    <lineage>
        <taxon>Bacteria</taxon>
        <taxon>Pseudomonadati</taxon>
        <taxon>Pseudomonadota</taxon>
        <taxon>Betaproteobacteria</taxon>
        <taxon>Rhodocyclales</taxon>
        <taxon>Zoogloeaceae</taxon>
        <taxon>Zoogloea</taxon>
    </lineage>
</organism>
<dbReference type="PANTHER" id="PTHR30041:SF4">
    <property type="entry name" value="ARSENATE REDUCTASE"/>
    <property type="match status" value="1"/>
</dbReference>
<dbReference type="RefSeq" id="WP_284188999.1">
    <property type="nucleotide sequence ID" value="NZ_BSPX01000061.1"/>
</dbReference>
<evidence type="ECO:0000313" key="6">
    <source>
        <dbReference type="Proteomes" id="UP001157167"/>
    </source>
</evidence>
<dbReference type="EC" id="1.20.4.1" evidence="4"/>
<reference evidence="6" key="1">
    <citation type="journal article" date="2019" name="Int. J. Syst. Evol. Microbiol.">
        <title>The Global Catalogue of Microorganisms (GCM) 10K type strain sequencing project: providing services to taxonomists for standard genome sequencing and annotation.</title>
        <authorList>
            <consortium name="The Broad Institute Genomics Platform"/>
            <consortium name="The Broad Institute Genome Sequencing Center for Infectious Disease"/>
            <person name="Wu L."/>
            <person name="Ma J."/>
        </authorList>
    </citation>
    <scope>NUCLEOTIDE SEQUENCE [LARGE SCALE GENOMIC DNA]</scope>
    <source>
        <strain evidence="6">NBRC 102407</strain>
    </source>
</reference>
<dbReference type="PROSITE" id="PS51353">
    <property type="entry name" value="ARSC"/>
    <property type="match status" value="1"/>
</dbReference>
<dbReference type="InterPro" id="IPR006660">
    <property type="entry name" value="Arsenate_reductase-like"/>
</dbReference>
<keyword evidence="2 4" id="KW-0560">Oxidoreductase</keyword>
<evidence type="ECO:0000313" key="5">
    <source>
        <dbReference type="EMBL" id="GLT23823.1"/>
    </source>
</evidence>
<dbReference type="Gene3D" id="3.40.30.10">
    <property type="entry name" value="Glutaredoxin"/>
    <property type="match status" value="1"/>
</dbReference>
<proteinExistence type="inferred from homology"/>
<keyword evidence="6" id="KW-1185">Reference proteome</keyword>
<dbReference type="CDD" id="cd03034">
    <property type="entry name" value="ArsC_ArsC"/>
    <property type="match status" value="1"/>
</dbReference>
<comment type="caution">
    <text evidence="5">The sequence shown here is derived from an EMBL/GenBank/DDBJ whole genome shotgun (WGS) entry which is preliminary data.</text>
</comment>
<dbReference type="NCBIfam" id="TIGR00014">
    <property type="entry name" value="arsC"/>
    <property type="match status" value="1"/>
</dbReference>
<evidence type="ECO:0000256" key="1">
    <source>
        <dbReference type="ARBA" id="ARBA00007198"/>
    </source>
</evidence>
<comment type="catalytic activity">
    <reaction evidence="4">
        <text>[glutaredoxin]-dithiol + arsenate + glutathione + H(+) = glutathionyl-S-S-[glutaredoxin] + arsenite + H2O</text>
        <dbReference type="Rhea" id="RHEA:22016"/>
        <dbReference type="Rhea" id="RHEA-COMP:10729"/>
        <dbReference type="Rhea" id="RHEA-COMP:17668"/>
        <dbReference type="ChEBI" id="CHEBI:15377"/>
        <dbReference type="ChEBI" id="CHEBI:15378"/>
        <dbReference type="ChEBI" id="CHEBI:29242"/>
        <dbReference type="ChEBI" id="CHEBI:29950"/>
        <dbReference type="ChEBI" id="CHEBI:48597"/>
        <dbReference type="ChEBI" id="CHEBI:57925"/>
        <dbReference type="ChEBI" id="CHEBI:146199"/>
        <dbReference type="EC" id="1.20.4.1"/>
    </reaction>
</comment>
<evidence type="ECO:0000256" key="4">
    <source>
        <dbReference type="RuleBase" id="RU362029"/>
    </source>
</evidence>
<gene>
    <name evidence="5" type="primary">arsC</name>
    <name evidence="5" type="ORF">GCM10007933_32940</name>
</gene>
<comment type="similarity">
    <text evidence="1 3 4">Belongs to the ArsC family.</text>
</comment>
<name>A0ABQ6FDY5_9RHOO</name>
<sequence>MTESVRVYHNARCSKSRSACQLLEEKGVQLDVVEYLKNPPSRDELADVLAKLGLPAEAIVRKGEDIYKSDYKGRSLSNDEWLDALAAHPILIERPIVVRGDRAVVGRPPEKVLELFA</sequence>
<evidence type="ECO:0000256" key="3">
    <source>
        <dbReference type="PROSITE-ProRule" id="PRU01282"/>
    </source>
</evidence>
<dbReference type="SUPFAM" id="SSF52833">
    <property type="entry name" value="Thioredoxin-like"/>
    <property type="match status" value="1"/>
</dbReference>
<accession>A0ABQ6FDY5</accession>
<dbReference type="EMBL" id="BSPX01000061">
    <property type="protein sequence ID" value="GLT23823.1"/>
    <property type="molecule type" value="Genomic_DNA"/>
</dbReference>
<dbReference type="Pfam" id="PF03960">
    <property type="entry name" value="ArsC"/>
    <property type="match status" value="1"/>
</dbReference>
<dbReference type="Proteomes" id="UP001157167">
    <property type="component" value="Unassembled WGS sequence"/>
</dbReference>